<dbReference type="InterPro" id="IPR055713">
    <property type="entry name" value="DUF7289"/>
</dbReference>
<dbReference type="Proteomes" id="UP001596368">
    <property type="component" value="Unassembled WGS sequence"/>
</dbReference>
<feature type="transmembrane region" description="Helical" evidence="1">
    <location>
        <begin position="21"/>
        <end position="43"/>
    </location>
</feature>
<dbReference type="Pfam" id="PF23960">
    <property type="entry name" value="DUF7289"/>
    <property type="match status" value="1"/>
</dbReference>
<evidence type="ECO:0000256" key="1">
    <source>
        <dbReference type="SAM" id="Phobius"/>
    </source>
</evidence>
<organism evidence="2 3">
    <name type="scientific">Halobaculum litoreum</name>
    <dbReference type="NCBI Taxonomy" id="3031998"/>
    <lineage>
        <taxon>Archaea</taxon>
        <taxon>Methanobacteriati</taxon>
        <taxon>Methanobacteriota</taxon>
        <taxon>Stenosarchaea group</taxon>
        <taxon>Halobacteria</taxon>
        <taxon>Halobacteriales</taxon>
        <taxon>Haloferacaceae</taxon>
        <taxon>Halobaculum</taxon>
    </lineage>
</organism>
<proteinExistence type="predicted"/>
<evidence type="ECO:0008006" key="4">
    <source>
        <dbReference type="Google" id="ProtNLM"/>
    </source>
</evidence>
<evidence type="ECO:0000313" key="3">
    <source>
        <dbReference type="Proteomes" id="UP001596368"/>
    </source>
</evidence>
<reference evidence="2 3" key="1">
    <citation type="journal article" date="2019" name="Int. J. Syst. Evol. Microbiol.">
        <title>The Global Catalogue of Microorganisms (GCM) 10K type strain sequencing project: providing services to taxonomists for standard genome sequencing and annotation.</title>
        <authorList>
            <consortium name="The Broad Institute Genomics Platform"/>
            <consortium name="The Broad Institute Genome Sequencing Center for Infectious Disease"/>
            <person name="Wu L."/>
            <person name="Ma J."/>
        </authorList>
    </citation>
    <scope>NUCLEOTIDE SEQUENCE [LARGE SCALE GENOMIC DNA]</scope>
    <source>
        <strain evidence="2 3">DT92</strain>
    </source>
</reference>
<keyword evidence="1" id="KW-0472">Membrane</keyword>
<keyword evidence="1" id="KW-1133">Transmembrane helix</keyword>
<dbReference type="AlphaFoldDB" id="A0ABD5XQ77"/>
<keyword evidence="1" id="KW-0812">Transmembrane</keyword>
<gene>
    <name evidence="2" type="ORF">ACFQRB_10365</name>
</gene>
<evidence type="ECO:0000313" key="2">
    <source>
        <dbReference type="EMBL" id="MFC7136786.1"/>
    </source>
</evidence>
<comment type="caution">
    <text evidence="2">The sequence shown here is derived from an EMBL/GenBank/DDBJ whole genome shotgun (WGS) entry which is preliminary data.</text>
</comment>
<keyword evidence="3" id="KW-1185">Reference proteome</keyword>
<name>A0ABD5XQ77_9EURY</name>
<protein>
    <recommendedName>
        <fullName evidence="4">Flagellin N-terminal-like domain-containing protein</fullName>
    </recommendedName>
</protein>
<sequence>MASRCPHDAFRGPRGRRAQGDVIGIVLLLAITVIGAGTVVAFGGDAIDGIRESATTGAAEQSMTQFDSKASLVAHGESDTQRVRLAGAADGERVVDADAGWMNLTVRNATTGAVEEELGNVTLGAVVYRDGDASVAYQGGGVWRQSADGARWCRRRSSTTAGRR</sequence>
<accession>A0ABD5XQ77</accession>
<dbReference type="EMBL" id="JBHSZG010000001">
    <property type="protein sequence ID" value="MFC7136786.1"/>
    <property type="molecule type" value="Genomic_DNA"/>
</dbReference>